<feature type="region of interest" description="Disordered" evidence="1">
    <location>
        <begin position="1"/>
        <end position="22"/>
    </location>
</feature>
<evidence type="ECO:0000256" key="1">
    <source>
        <dbReference type="SAM" id="MobiDB-lite"/>
    </source>
</evidence>
<comment type="caution">
    <text evidence="2">The sequence shown here is derived from an EMBL/GenBank/DDBJ whole genome shotgun (WGS) entry which is preliminary data.</text>
</comment>
<dbReference type="EMBL" id="JAOQAV010000011">
    <property type="protein sequence ID" value="KAJ4190195.1"/>
    <property type="molecule type" value="Genomic_DNA"/>
</dbReference>
<dbReference type="Proteomes" id="UP001152087">
    <property type="component" value="Unassembled WGS sequence"/>
</dbReference>
<gene>
    <name evidence="2" type="ORF">NW755_005334</name>
</gene>
<accession>A0A9W8V131</accession>
<reference evidence="2" key="1">
    <citation type="submission" date="2022-09" db="EMBL/GenBank/DDBJ databases">
        <title>Fusarium specimens isolated from Avocado Roots.</title>
        <authorList>
            <person name="Stajich J."/>
            <person name="Roper C."/>
            <person name="Heimlech-Rivalta G."/>
        </authorList>
    </citation>
    <scope>NUCLEOTIDE SEQUENCE</scope>
    <source>
        <strain evidence="2">A02</strain>
    </source>
</reference>
<protein>
    <submittedName>
        <fullName evidence="2">Uncharacterized protein</fullName>
    </submittedName>
</protein>
<dbReference type="AlphaFoldDB" id="A0A9W8V131"/>
<proteinExistence type="predicted"/>
<keyword evidence="3" id="KW-1185">Reference proteome</keyword>
<evidence type="ECO:0000313" key="2">
    <source>
        <dbReference type="EMBL" id="KAJ4190195.1"/>
    </source>
</evidence>
<sequence>MGESWPRADSASPDGLAKAVDEDPVGLVQASFSSHFESRPPNQFEDKVKRFVLPTRPTPIADGFGNVVSFGRDVRGTTSGDVALLNGQSRVISRVESDIGGRTGADHGAWQRNLA</sequence>
<evidence type="ECO:0000313" key="3">
    <source>
        <dbReference type="Proteomes" id="UP001152087"/>
    </source>
</evidence>
<organism evidence="2 3">
    <name type="scientific">Fusarium falciforme</name>
    <dbReference type="NCBI Taxonomy" id="195108"/>
    <lineage>
        <taxon>Eukaryota</taxon>
        <taxon>Fungi</taxon>
        <taxon>Dikarya</taxon>
        <taxon>Ascomycota</taxon>
        <taxon>Pezizomycotina</taxon>
        <taxon>Sordariomycetes</taxon>
        <taxon>Hypocreomycetidae</taxon>
        <taxon>Hypocreales</taxon>
        <taxon>Nectriaceae</taxon>
        <taxon>Fusarium</taxon>
        <taxon>Fusarium solani species complex</taxon>
    </lineage>
</organism>
<name>A0A9W8V131_9HYPO</name>